<dbReference type="Pfam" id="PF04542">
    <property type="entry name" value="Sigma70_r2"/>
    <property type="match status" value="1"/>
</dbReference>
<dbReference type="PANTHER" id="PTHR43133">
    <property type="entry name" value="RNA POLYMERASE ECF-TYPE SIGMA FACTO"/>
    <property type="match status" value="1"/>
</dbReference>
<dbReference type="PANTHER" id="PTHR43133:SF46">
    <property type="entry name" value="RNA POLYMERASE SIGMA-70 FACTOR ECF SUBFAMILY"/>
    <property type="match status" value="1"/>
</dbReference>
<evidence type="ECO:0000256" key="2">
    <source>
        <dbReference type="ARBA" id="ARBA00023015"/>
    </source>
</evidence>
<reference evidence="7 8" key="1">
    <citation type="submission" date="2018-08" db="EMBL/GenBank/DDBJ databases">
        <title>Chitinophaga sp. K20C18050901, a novel bacterium isolated from forest soil.</title>
        <authorList>
            <person name="Wang C."/>
        </authorList>
    </citation>
    <scope>NUCLEOTIDE SEQUENCE [LARGE SCALE GENOMIC DNA]</scope>
    <source>
        <strain evidence="7 8">K20C18050901</strain>
    </source>
</reference>
<accession>A0A3E1P2Y4</accession>
<dbReference type="Gene3D" id="1.10.1740.10">
    <property type="match status" value="1"/>
</dbReference>
<dbReference type="Pfam" id="PF08281">
    <property type="entry name" value="Sigma70_r4_2"/>
    <property type="match status" value="1"/>
</dbReference>
<dbReference type="InterPro" id="IPR007627">
    <property type="entry name" value="RNA_pol_sigma70_r2"/>
</dbReference>
<evidence type="ECO:0000256" key="3">
    <source>
        <dbReference type="ARBA" id="ARBA00023082"/>
    </source>
</evidence>
<protein>
    <submittedName>
        <fullName evidence="7">RNA polymerase sigma-70 factor</fullName>
    </submittedName>
</protein>
<dbReference type="AlphaFoldDB" id="A0A3E1P2Y4"/>
<sequence length="190" mass="22556">MANIIKKIDTYSEADSIALLINGDKEAYEAIYHEYWPRLFAYVYNRLKSKEVTEEILQEVFFSLWNRRKDLSVTHSLSAYLFTAVKYQLFNYMKADKVRRAYASSYAQYVDADHSNEQYMAYTDLVNAVEKEVSRLPEKCQQVYRMSRNEHQSIQDIAAALNISHKTVENHLTRALKHLRIAFREYFWLL</sequence>
<keyword evidence="4" id="KW-0804">Transcription</keyword>
<dbReference type="Gene3D" id="1.10.10.10">
    <property type="entry name" value="Winged helix-like DNA-binding domain superfamily/Winged helix DNA-binding domain"/>
    <property type="match status" value="1"/>
</dbReference>
<dbReference type="InterPro" id="IPR013249">
    <property type="entry name" value="RNA_pol_sigma70_r4_t2"/>
</dbReference>
<feature type="domain" description="RNA polymerase sigma-70 region 2" evidence="5">
    <location>
        <begin position="31"/>
        <end position="95"/>
    </location>
</feature>
<dbReference type="RefSeq" id="WP_116853943.1">
    <property type="nucleotide sequence ID" value="NZ_QTJV01000004.1"/>
</dbReference>
<dbReference type="NCBIfam" id="TIGR02985">
    <property type="entry name" value="Sig70_bacteroi1"/>
    <property type="match status" value="1"/>
</dbReference>
<feature type="domain" description="RNA polymerase sigma factor 70 region 4 type 2" evidence="6">
    <location>
        <begin position="128"/>
        <end position="179"/>
    </location>
</feature>
<dbReference type="GO" id="GO:0006352">
    <property type="term" value="P:DNA-templated transcription initiation"/>
    <property type="evidence" value="ECO:0007669"/>
    <property type="project" value="InterPro"/>
</dbReference>
<dbReference type="InterPro" id="IPR036388">
    <property type="entry name" value="WH-like_DNA-bd_sf"/>
</dbReference>
<dbReference type="InterPro" id="IPR014284">
    <property type="entry name" value="RNA_pol_sigma-70_dom"/>
</dbReference>
<gene>
    <name evidence="7" type="ORF">DXN04_13835</name>
</gene>
<organism evidence="7 8">
    <name type="scientific">Chitinophaga silvisoli</name>
    <dbReference type="NCBI Taxonomy" id="2291814"/>
    <lineage>
        <taxon>Bacteria</taxon>
        <taxon>Pseudomonadati</taxon>
        <taxon>Bacteroidota</taxon>
        <taxon>Chitinophagia</taxon>
        <taxon>Chitinophagales</taxon>
        <taxon>Chitinophagaceae</taxon>
        <taxon>Chitinophaga</taxon>
    </lineage>
</organism>
<keyword evidence="8" id="KW-1185">Reference proteome</keyword>
<dbReference type="GO" id="GO:0003677">
    <property type="term" value="F:DNA binding"/>
    <property type="evidence" value="ECO:0007669"/>
    <property type="project" value="InterPro"/>
</dbReference>
<keyword evidence="2" id="KW-0805">Transcription regulation</keyword>
<dbReference type="InterPro" id="IPR013324">
    <property type="entry name" value="RNA_pol_sigma_r3/r4-like"/>
</dbReference>
<dbReference type="GO" id="GO:0016987">
    <property type="term" value="F:sigma factor activity"/>
    <property type="evidence" value="ECO:0007669"/>
    <property type="project" value="UniProtKB-KW"/>
</dbReference>
<dbReference type="InterPro" id="IPR013325">
    <property type="entry name" value="RNA_pol_sigma_r2"/>
</dbReference>
<evidence type="ECO:0000256" key="4">
    <source>
        <dbReference type="ARBA" id="ARBA00023163"/>
    </source>
</evidence>
<evidence type="ECO:0000259" key="6">
    <source>
        <dbReference type="Pfam" id="PF08281"/>
    </source>
</evidence>
<name>A0A3E1P2Y4_9BACT</name>
<evidence type="ECO:0000313" key="8">
    <source>
        <dbReference type="Proteomes" id="UP000261174"/>
    </source>
</evidence>
<dbReference type="SUPFAM" id="SSF88946">
    <property type="entry name" value="Sigma2 domain of RNA polymerase sigma factors"/>
    <property type="match status" value="1"/>
</dbReference>
<keyword evidence="3" id="KW-0731">Sigma factor</keyword>
<comment type="similarity">
    <text evidence="1">Belongs to the sigma-70 factor family. ECF subfamily.</text>
</comment>
<proteinExistence type="inferred from homology"/>
<evidence type="ECO:0000313" key="7">
    <source>
        <dbReference type="EMBL" id="RFM34358.1"/>
    </source>
</evidence>
<dbReference type="InterPro" id="IPR039425">
    <property type="entry name" value="RNA_pol_sigma-70-like"/>
</dbReference>
<dbReference type="InterPro" id="IPR014327">
    <property type="entry name" value="RNA_pol_sigma70_bacteroid"/>
</dbReference>
<evidence type="ECO:0000256" key="1">
    <source>
        <dbReference type="ARBA" id="ARBA00010641"/>
    </source>
</evidence>
<dbReference type="NCBIfam" id="TIGR02937">
    <property type="entry name" value="sigma70-ECF"/>
    <property type="match status" value="1"/>
</dbReference>
<comment type="caution">
    <text evidence="7">The sequence shown here is derived from an EMBL/GenBank/DDBJ whole genome shotgun (WGS) entry which is preliminary data.</text>
</comment>
<dbReference type="Proteomes" id="UP000261174">
    <property type="component" value="Unassembled WGS sequence"/>
</dbReference>
<evidence type="ECO:0000259" key="5">
    <source>
        <dbReference type="Pfam" id="PF04542"/>
    </source>
</evidence>
<dbReference type="SUPFAM" id="SSF88659">
    <property type="entry name" value="Sigma3 and sigma4 domains of RNA polymerase sigma factors"/>
    <property type="match status" value="1"/>
</dbReference>
<dbReference type="OrthoDB" id="764619at2"/>
<dbReference type="EMBL" id="QTJV01000004">
    <property type="protein sequence ID" value="RFM34358.1"/>
    <property type="molecule type" value="Genomic_DNA"/>
</dbReference>